<dbReference type="GO" id="GO:0016491">
    <property type="term" value="F:oxidoreductase activity"/>
    <property type="evidence" value="ECO:0007669"/>
    <property type="project" value="InterPro"/>
</dbReference>
<dbReference type="GO" id="GO:0046872">
    <property type="term" value="F:metal ion binding"/>
    <property type="evidence" value="ECO:0007669"/>
    <property type="project" value="InterPro"/>
</dbReference>
<dbReference type="InterPro" id="IPR012347">
    <property type="entry name" value="Ferritin-like"/>
</dbReference>
<dbReference type="Proteomes" id="UP000178435">
    <property type="component" value="Unassembled WGS sequence"/>
</dbReference>
<dbReference type="SUPFAM" id="SSF47240">
    <property type="entry name" value="Ferritin-like"/>
    <property type="match status" value="1"/>
</dbReference>
<dbReference type="InterPro" id="IPR003251">
    <property type="entry name" value="Rr_diiron-bd_dom"/>
</dbReference>
<dbReference type="EMBL" id="MGDF01000040">
    <property type="protein sequence ID" value="OGL46644.1"/>
    <property type="molecule type" value="Genomic_DNA"/>
</dbReference>
<dbReference type="PANTHER" id="PTHR33531:SF7">
    <property type="entry name" value="HYPOTHETICAL MEMBRANE PROTEIN, CONSERVED"/>
    <property type="match status" value="1"/>
</dbReference>
<comment type="caution">
    <text evidence="2">The sequence shown here is derived from an EMBL/GenBank/DDBJ whole genome shotgun (WGS) entry which is preliminary data.</text>
</comment>
<gene>
    <name evidence="2" type="ORF">A2149_05680</name>
</gene>
<organism evidence="2 3">
    <name type="scientific">Candidatus Schekmanbacteria bacterium RBG_16_38_11</name>
    <dbReference type="NCBI Taxonomy" id="1817880"/>
    <lineage>
        <taxon>Bacteria</taxon>
        <taxon>Candidatus Schekmaniibacteriota</taxon>
    </lineage>
</organism>
<evidence type="ECO:0000313" key="2">
    <source>
        <dbReference type="EMBL" id="OGL46644.1"/>
    </source>
</evidence>
<reference evidence="2 3" key="1">
    <citation type="journal article" date="2016" name="Nat. Commun.">
        <title>Thousands of microbial genomes shed light on interconnected biogeochemical processes in an aquifer system.</title>
        <authorList>
            <person name="Anantharaman K."/>
            <person name="Brown C.T."/>
            <person name="Hug L.A."/>
            <person name="Sharon I."/>
            <person name="Castelle C.J."/>
            <person name="Probst A.J."/>
            <person name="Thomas B.C."/>
            <person name="Singh A."/>
            <person name="Wilkins M.J."/>
            <person name="Karaoz U."/>
            <person name="Brodie E.L."/>
            <person name="Williams K.H."/>
            <person name="Hubbard S.S."/>
            <person name="Banfield J.F."/>
        </authorList>
    </citation>
    <scope>NUCLEOTIDE SEQUENCE [LARGE SCALE GENOMIC DNA]</scope>
</reference>
<dbReference type="PANTHER" id="PTHR33531">
    <property type="entry name" value="RUBRERYTHRIN SUBFAMILY"/>
    <property type="match status" value="1"/>
</dbReference>
<name>A0A1F7S066_9BACT</name>
<proteinExistence type="predicted"/>
<evidence type="ECO:0000313" key="3">
    <source>
        <dbReference type="Proteomes" id="UP000178435"/>
    </source>
</evidence>
<dbReference type="CDD" id="cd01045">
    <property type="entry name" value="Ferritin_like_AB"/>
    <property type="match status" value="1"/>
</dbReference>
<accession>A0A1F7S066</accession>
<dbReference type="AlphaFoldDB" id="A0A1F7S066"/>
<feature type="domain" description="Rubrerythrin diiron-binding" evidence="1">
    <location>
        <begin position="16"/>
        <end position="146"/>
    </location>
</feature>
<dbReference type="Pfam" id="PF02915">
    <property type="entry name" value="Rubrerythrin"/>
    <property type="match status" value="1"/>
</dbReference>
<sequence length="170" mass="19519">MKSGCHMIDKDLTSVEILGIGARSEEESCKLYKKMSRKVKNRIVKGKLLSLARDEKLHKEILLKKYCEITGEKSPPLPQKGRERSEGLNSEGMTIKELIELAIGKEKDAVELYSLGASKAKDLSGKYMLEYLADFERNHQRMLENELKALEKFPKWFEEEDGFRFIHVGP</sequence>
<protein>
    <recommendedName>
        <fullName evidence="1">Rubrerythrin diiron-binding domain-containing protein</fullName>
    </recommendedName>
</protein>
<dbReference type="InterPro" id="IPR009078">
    <property type="entry name" value="Ferritin-like_SF"/>
</dbReference>
<evidence type="ECO:0000259" key="1">
    <source>
        <dbReference type="Pfam" id="PF02915"/>
    </source>
</evidence>
<dbReference type="Gene3D" id="1.20.1260.10">
    <property type="match status" value="1"/>
</dbReference>